<keyword evidence="2" id="KW-1185">Reference proteome</keyword>
<name>A0A917SG21_9ACTN</name>
<proteinExistence type="predicted"/>
<evidence type="ECO:0000313" key="1">
    <source>
        <dbReference type="EMBL" id="GGL74809.1"/>
    </source>
</evidence>
<accession>A0A917SG21</accession>
<protein>
    <submittedName>
        <fullName evidence="1">Uncharacterized protein</fullName>
    </submittedName>
</protein>
<organism evidence="1 2">
    <name type="scientific">Microlunatus endophyticus</name>
    <dbReference type="NCBI Taxonomy" id="1716077"/>
    <lineage>
        <taxon>Bacteria</taxon>
        <taxon>Bacillati</taxon>
        <taxon>Actinomycetota</taxon>
        <taxon>Actinomycetes</taxon>
        <taxon>Propionibacteriales</taxon>
        <taxon>Propionibacteriaceae</taxon>
        <taxon>Microlunatus</taxon>
    </lineage>
</organism>
<reference evidence="1" key="1">
    <citation type="journal article" date="2014" name="Int. J. Syst. Evol. Microbiol.">
        <title>Complete genome sequence of Corynebacterium casei LMG S-19264T (=DSM 44701T), isolated from a smear-ripened cheese.</title>
        <authorList>
            <consortium name="US DOE Joint Genome Institute (JGI-PGF)"/>
            <person name="Walter F."/>
            <person name="Albersmeier A."/>
            <person name="Kalinowski J."/>
            <person name="Ruckert C."/>
        </authorList>
    </citation>
    <scope>NUCLEOTIDE SEQUENCE</scope>
    <source>
        <strain evidence="1">CGMCC 4.7306</strain>
    </source>
</reference>
<dbReference type="AlphaFoldDB" id="A0A917SG21"/>
<dbReference type="Proteomes" id="UP000613840">
    <property type="component" value="Unassembled WGS sequence"/>
</dbReference>
<sequence length="72" mass="7571">MEDPLGITIAHAAMVDSQGLTEIARQLGGVPHKLALSLRMSGSDIGRLRVPTSGFASVSRTTTDDHPAQCRA</sequence>
<dbReference type="EMBL" id="BMMZ01000010">
    <property type="protein sequence ID" value="GGL74809.1"/>
    <property type="molecule type" value="Genomic_DNA"/>
</dbReference>
<reference evidence="1" key="2">
    <citation type="submission" date="2020-09" db="EMBL/GenBank/DDBJ databases">
        <authorList>
            <person name="Sun Q."/>
            <person name="Zhou Y."/>
        </authorList>
    </citation>
    <scope>NUCLEOTIDE SEQUENCE</scope>
    <source>
        <strain evidence="1">CGMCC 4.7306</strain>
    </source>
</reference>
<evidence type="ECO:0000313" key="2">
    <source>
        <dbReference type="Proteomes" id="UP000613840"/>
    </source>
</evidence>
<gene>
    <name evidence="1" type="ORF">GCM10011575_36290</name>
</gene>
<comment type="caution">
    <text evidence="1">The sequence shown here is derived from an EMBL/GenBank/DDBJ whole genome shotgun (WGS) entry which is preliminary data.</text>
</comment>